<reference evidence="1" key="1">
    <citation type="submission" date="2022-08" db="EMBL/GenBank/DDBJ databases">
        <title>Dynamic responses of ammonia-oxidizing microbial communities induced by reactive oxygen species (ROS) in fluctuating redox aquifers.</title>
        <authorList>
            <person name="Wang P."/>
            <person name="Wang H."/>
        </authorList>
    </citation>
    <scope>NUCLEOTIDE SEQUENCE</scope>
    <source>
        <strain evidence="1">PLX03</strain>
    </source>
</reference>
<dbReference type="Proteomes" id="UP001059771">
    <property type="component" value="Chromosome"/>
</dbReference>
<dbReference type="AlphaFoldDB" id="A0A977NMB4"/>
<protein>
    <submittedName>
        <fullName evidence="1">Uncharacterized protein</fullName>
    </submittedName>
</protein>
<name>A0A977NMB4_9ARCH</name>
<sequence length="113" mass="12860">MSIGDSMRIHILVTDEKGVTYEGTVELTKTKPSASIGGKTHQPPRIIRKAPQAIHALYLTHYFKENKPLDTIIEKLGAMRYNFKKHTVEMALQRAKYLTNTGNNNYVEKYPPT</sequence>
<dbReference type="RefSeq" id="WP_144239363.1">
    <property type="nucleotide sequence ID" value="NZ_CP103305.1"/>
</dbReference>
<gene>
    <name evidence="1" type="ORF">NWT39_00365</name>
</gene>
<evidence type="ECO:0000313" key="1">
    <source>
        <dbReference type="EMBL" id="UVS69257.1"/>
    </source>
</evidence>
<accession>A0A977NMB4</accession>
<dbReference type="GeneID" id="74945343"/>
<dbReference type="EMBL" id="CP103305">
    <property type="protein sequence ID" value="UVS69257.1"/>
    <property type="molecule type" value="Genomic_DNA"/>
</dbReference>
<organism evidence="1">
    <name type="scientific">Nitrososphaera viennensis</name>
    <dbReference type="NCBI Taxonomy" id="1034015"/>
    <lineage>
        <taxon>Archaea</taxon>
        <taxon>Nitrososphaerota</taxon>
        <taxon>Nitrososphaeria</taxon>
        <taxon>Nitrososphaerales</taxon>
        <taxon>Nitrososphaeraceae</taxon>
        <taxon>Nitrososphaera</taxon>
    </lineage>
</organism>
<proteinExistence type="predicted"/>